<evidence type="ECO:0000313" key="2">
    <source>
        <dbReference type="EnsemblMetazoa" id="CLYHEMP000888.1"/>
    </source>
</evidence>
<dbReference type="EnsemblMetazoa" id="CLYHEMT000888.1">
    <property type="protein sequence ID" value="CLYHEMP000888.1"/>
    <property type="gene ID" value="CLYHEMG000888"/>
</dbReference>
<feature type="region of interest" description="Disordered" evidence="1">
    <location>
        <begin position="50"/>
        <end position="74"/>
    </location>
</feature>
<evidence type="ECO:0000313" key="3">
    <source>
        <dbReference type="Proteomes" id="UP000594262"/>
    </source>
</evidence>
<dbReference type="AlphaFoldDB" id="A0A7M5UQB5"/>
<name>A0A7M5UQB5_9CNID</name>
<organism evidence="2 3">
    <name type="scientific">Clytia hemisphaerica</name>
    <dbReference type="NCBI Taxonomy" id="252671"/>
    <lineage>
        <taxon>Eukaryota</taxon>
        <taxon>Metazoa</taxon>
        <taxon>Cnidaria</taxon>
        <taxon>Hydrozoa</taxon>
        <taxon>Hydroidolina</taxon>
        <taxon>Leptothecata</taxon>
        <taxon>Obeliida</taxon>
        <taxon>Clytiidae</taxon>
        <taxon>Clytia</taxon>
    </lineage>
</organism>
<reference evidence="2" key="1">
    <citation type="submission" date="2021-01" db="UniProtKB">
        <authorList>
            <consortium name="EnsemblMetazoa"/>
        </authorList>
    </citation>
    <scope>IDENTIFICATION</scope>
</reference>
<protein>
    <submittedName>
        <fullName evidence="2">Uncharacterized protein</fullName>
    </submittedName>
</protein>
<feature type="compositionally biased region" description="Basic and acidic residues" evidence="1">
    <location>
        <begin position="54"/>
        <end position="72"/>
    </location>
</feature>
<proteinExistence type="predicted"/>
<keyword evidence="3" id="KW-1185">Reference proteome</keyword>
<evidence type="ECO:0000256" key="1">
    <source>
        <dbReference type="SAM" id="MobiDB-lite"/>
    </source>
</evidence>
<accession>A0A7M5UQB5</accession>
<sequence length="196" mass="23020">MAAMRPPGPFTEADAEHVKKDCWSINRCIGYYKVGDGVWNGPLYERSRSGAQLKVERETTSSSEDDRLPYTEDEKDDEFLTKTAAHSEIYLMRRIFLRLGIPPDNHLQIWILSHKAACQYQPGTHITYDEINSFDVKKDDNNILFYTPLIEKNGYRYKYYSCHCLLKKFLELNSDFPFSITIKFLYYKQYKPGKDK</sequence>
<dbReference type="Proteomes" id="UP000594262">
    <property type="component" value="Unplaced"/>
</dbReference>